<organism evidence="3 4">
    <name type="scientific">Artemisia annua</name>
    <name type="common">Sweet wormwood</name>
    <dbReference type="NCBI Taxonomy" id="35608"/>
    <lineage>
        <taxon>Eukaryota</taxon>
        <taxon>Viridiplantae</taxon>
        <taxon>Streptophyta</taxon>
        <taxon>Embryophyta</taxon>
        <taxon>Tracheophyta</taxon>
        <taxon>Spermatophyta</taxon>
        <taxon>Magnoliopsida</taxon>
        <taxon>eudicotyledons</taxon>
        <taxon>Gunneridae</taxon>
        <taxon>Pentapetalae</taxon>
        <taxon>asterids</taxon>
        <taxon>campanulids</taxon>
        <taxon>Asterales</taxon>
        <taxon>Asteraceae</taxon>
        <taxon>Asteroideae</taxon>
        <taxon>Anthemideae</taxon>
        <taxon>Artemisiinae</taxon>
        <taxon>Artemisia</taxon>
    </lineage>
</organism>
<dbReference type="Pfam" id="PF00646">
    <property type="entry name" value="F-box"/>
    <property type="match status" value="1"/>
</dbReference>
<dbReference type="EMBL" id="PKPP01004279">
    <property type="protein sequence ID" value="PWA65147.1"/>
    <property type="molecule type" value="Genomic_DNA"/>
</dbReference>
<evidence type="ECO:0000313" key="3">
    <source>
        <dbReference type="EMBL" id="PWA65147.1"/>
    </source>
</evidence>
<dbReference type="InterPro" id="IPR053781">
    <property type="entry name" value="F-box_AtFBL13-like"/>
</dbReference>
<dbReference type="SUPFAM" id="SSF52047">
    <property type="entry name" value="RNI-like"/>
    <property type="match status" value="1"/>
</dbReference>
<protein>
    <submittedName>
        <fullName evidence="3">F-box domain, Leucine-rich repeat domain, L domain-like protein</fullName>
    </submittedName>
</protein>
<evidence type="ECO:0000259" key="2">
    <source>
        <dbReference type="Pfam" id="PF24758"/>
    </source>
</evidence>
<accession>A0A2U1MV73</accession>
<dbReference type="InterPro" id="IPR055411">
    <property type="entry name" value="LRR_FXL15/At3g58940/PEG3-like"/>
</dbReference>
<evidence type="ECO:0000259" key="1">
    <source>
        <dbReference type="Pfam" id="PF00646"/>
    </source>
</evidence>
<dbReference type="AlphaFoldDB" id="A0A2U1MV73"/>
<dbReference type="InterPro" id="IPR036047">
    <property type="entry name" value="F-box-like_dom_sf"/>
</dbReference>
<comment type="caution">
    <text evidence="3">The sequence shown here is derived from an EMBL/GenBank/DDBJ whole genome shotgun (WGS) entry which is preliminary data.</text>
</comment>
<dbReference type="OrthoDB" id="1848700at2759"/>
<dbReference type="CDD" id="cd22160">
    <property type="entry name" value="F-box_AtFBL13-like"/>
    <property type="match status" value="1"/>
</dbReference>
<dbReference type="InterPro" id="IPR053197">
    <property type="entry name" value="F-box_SCFL_complex_component"/>
</dbReference>
<dbReference type="Proteomes" id="UP000245207">
    <property type="component" value="Unassembled WGS sequence"/>
</dbReference>
<keyword evidence="4" id="KW-1185">Reference proteome</keyword>
<dbReference type="PANTHER" id="PTHR34223">
    <property type="entry name" value="OS11G0201299 PROTEIN"/>
    <property type="match status" value="1"/>
</dbReference>
<dbReference type="InterPro" id="IPR001810">
    <property type="entry name" value="F-box_dom"/>
</dbReference>
<proteinExistence type="predicted"/>
<name>A0A2U1MV73_ARTAN</name>
<gene>
    <name evidence="3" type="ORF">CTI12_AA336670</name>
</gene>
<dbReference type="Pfam" id="PF24758">
    <property type="entry name" value="LRR_At5g56370"/>
    <property type="match status" value="1"/>
</dbReference>
<feature type="domain" description="F-box/LRR-repeat protein 15/At3g58940/PEG3-like LRR" evidence="2">
    <location>
        <begin position="112"/>
        <end position="243"/>
    </location>
</feature>
<dbReference type="PANTHER" id="PTHR34223:SF101">
    <property type="entry name" value="F-BOX DOMAIN-CONTAINING PROTEIN"/>
    <property type="match status" value="1"/>
</dbReference>
<sequence>MDGSGRYKLRNVEDDRLSNLPDDLIHKILYDASIKHVMATSVLSTRWRFLWASTPYLNFSTEEFPNLPEFSKFVNHVLSQRNNLLPVFLVKLAFSKMVSEEFVKRIMDYGFSHNVQQLAVTLLPEEKVITDFPLSLINSKSLKHLTLNGRNYCCAHDRITSTWELPALTTLHLNNVILFCYDTTSLFSKCVNLKNLTLSDCYVGGRGIGICHSQLSDLTLINLECDCYNVVAPQLKNLTLRNYNVSPRICAPGLASLIIQQRYSCELISKDGFPALDKADMNMLYPLKSNASKILAQIQLLHNVKFLTLNLEIIQCLSSCVELISHKPCPFANLKSLKIYPRDAYWFDDPKNKVTISTQVINYFLDSSPSTTFTVISNKDIRREMHNTSSHNLMCKLCEFLEQKYTNIRTNKAHVKRKKNYLQDNSSSANLTIISLTVLIDRHGMPT</sequence>
<evidence type="ECO:0000313" key="4">
    <source>
        <dbReference type="Proteomes" id="UP000245207"/>
    </source>
</evidence>
<feature type="domain" description="F-box" evidence="1">
    <location>
        <begin position="17"/>
        <end position="54"/>
    </location>
</feature>
<dbReference type="SUPFAM" id="SSF81383">
    <property type="entry name" value="F-box domain"/>
    <property type="match status" value="1"/>
</dbReference>
<reference evidence="3 4" key="1">
    <citation type="journal article" date="2018" name="Mol. Plant">
        <title>The genome of Artemisia annua provides insight into the evolution of Asteraceae family and artemisinin biosynthesis.</title>
        <authorList>
            <person name="Shen Q."/>
            <person name="Zhang L."/>
            <person name="Liao Z."/>
            <person name="Wang S."/>
            <person name="Yan T."/>
            <person name="Shi P."/>
            <person name="Liu M."/>
            <person name="Fu X."/>
            <person name="Pan Q."/>
            <person name="Wang Y."/>
            <person name="Lv Z."/>
            <person name="Lu X."/>
            <person name="Zhang F."/>
            <person name="Jiang W."/>
            <person name="Ma Y."/>
            <person name="Chen M."/>
            <person name="Hao X."/>
            <person name="Li L."/>
            <person name="Tang Y."/>
            <person name="Lv G."/>
            <person name="Zhou Y."/>
            <person name="Sun X."/>
            <person name="Brodelius P.E."/>
            <person name="Rose J.K.C."/>
            <person name="Tang K."/>
        </authorList>
    </citation>
    <scope>NUCLEOTIDE SEQUENCE [LARGE SCALE GENOMIC DNA]</scope>
    <source>
        <strain evidence="4">cv. Huhao1</strain>
        <tissue evidence="3">Leaf</tissue>
    </source>
</reference>